<proteinExistence type="inferred from homology"/>
<evidence type="ECO:0000313" key="9">
    <source>
        <dbReference type="Proteomes" id="UP001390339"/>
    </source>
</evidence>
<keyword evidence="3" id="KW-0349">Heme</keyword>
<dbReference type="Gene3D" id="1.10.630.10">
    <property type="entry name" value="Cytochrome P450"/>
    <property type="match status" value="1"/>
</dbReference>
<dbReference type="InterPro" id="IPR002403">
    <property type="entry name" value="Cyt_P450_E_grp-IV"/>
</dbReference>
<evidence type="ECO:0000256" key="7">
    <source>
        <dbReference type="SAM" id="Phobius"/>
    </source>
</evidence>
<keyword evidence="7" id="KW-0472">Membrane</keyword>
<evidence type="ECO:0000256" key="5">
    <source>
        <dbReference type="ARBA" id="ARBA00023004"/>
    </source>
</evidence>
<evidence type="ECO:0000256" key="1">
    <source>
        <dbReference type="ARBA" id="ARBA00001971"/>
    </source>
</evidence>
<dbReference type="InterPro" id="IPR050121">
    <property type="entry name" value="Cytochrome_P450_monoxygenase"/>
</dbReference>
<dbReference type="Proteomes" id="UP001390339">
    <property type="component" value="Unassembled WGS sequence"/>
</dbReference>
<evidence type="ECO:0000256" key="3">
    <source>
        <dbReference type="ARBA" id="ARBA00022617"/>
    </source>
</evidence>
<dbReference type="PANTHER" id="PTHR24305:SF166">
    <property type="entry name" value="CYTOCHROME P450 12A4, MITOCHONDRIAL-RELATED"/>
    <property type="match status" value="1"/>
</dbReference>
<comment type="cofactor">
    <cofactor evidence="1">
        <name>heme</name>
        <dbReference type="ChEBI" id="CHEBI:30413"/>
    </cofactor>
</comment>
<evidence type="ECO:0000256" key="4">
    <source>
        <dbReference type="ARBA" id="ARBA00022723"/>
    </source>
</evidence>
<keyword evidence="6" id="KW-0503">Monooxygenase</keyword>
<comment type="caution">
    <text evidence="8">The sequence shown here is derived from an EMBL/GenBank/DDBJ whole genome shotgun (WGS) entry which is preliminary data.</text>
</comment>
<dbReference type="PRINTS" id="PR00465">
    <property type="entry name" value="EP450IV"/>
</dbReference>
<dbReference type="InterPro" id="IPR036396">
    <property type="entry name" value="Cyt_P450_sf"/>
</dbReference>
<dbReference type="Pfam" id="PF00067">
    <property type="entry name" value="p450"/>
    <property type="match status" value="1"/>
</dbReference>
<sequence length="215" mass="25029">METINFFLIVLVATKTYPILRPLVVLLVPWRMVRLMPRLARELRKEISRRISRKNSLEHSDYFEQLLAANETVRGGDSRMKHMLTVTAQLIIGGYDPTSFAIYMMFYFLLWSLEALERLQQEIRESFSSYKDIDAEKLRGLPWLNACLSETLRLANAATHHSLPRLSPGAVVSGGYIPKSVLCRTAMFAYSRSVRFFHKPKDFRPERWLPRDHPN</sequence>
<accession>A0ABR2IEB9</accession>
<keyword evidence="5" id="KW-0408">Iron</keyword>
<reference evidence="8 9" key="1">
    <citation type="journal article" date="2024" name="IMA Fungus">
        <title>Apiospora arundinis, a panoply of carbohydrate-active enzymes and secondary metabolites.</title>
        <authorList>
            <person name="Sorensen T."/>
            <person name="Petersen C."/>
            <person name="Muurmann A.T."/>
            <person name="Christiansen J.V."/>
            <person name="Brundto M.L."/>
            <person name="Overgaard C.K."/>
            <person name="Boysen A.T."/>
            <person name="Wollenberg R.D."/>
            <person name="Larsen T.O."/>
            <person name="Sorensen J.L."/>
            <person name="Nielsen K.L."/>
            <person name="Sondergaard T.E."/>
        </authorList>
    </citation>
    <scope>NUCLEOTIDE SEQUENCE [LARGE SCALE GENOMIC DNA]</scope>
    <source>
        <strain evidence="8 9">AAU 773</strain>
    </source>
</reference>
<feature type="transmembrane region" description="Helical" evidence="7">
    <location>
        <begin position="6"/>
        <end position="28"/>
    </location>
</feature>
<gene>
    <name evidence="8" type="ORF">PGQ11_008182</name>
</gene>
<keyword evidence="7" id="KW-0812">Transmembrane</keyword>
<keyword evidence="4" id="KW-0479">Metal-binding</keyword>
<evidence type="ECO:0000256" key="6">
    <source>
        <dbReference type="ARBA" id="ARBA00023033"/>
    </source>
</evidence>
<comment type="similarity">
    <text evidence="2">Belongs to the cytochrome P450 family.</text>
</comment>
<dbReference type="PANTHER" id="PTHR24305">
    <property type="entry name" value="CYTOCHROME P450"/>
    <property type="match status" value="1"/>
</dbReference>
<keyword evidence="9" id="KW-1185">Reference proteome</keyword>
<keyword evidence="6" id="KW-0560">Oxidoreductase</keyword>
<dbReference type="InterPro" id="IPR001128">
    <property type="entry name" value="Cyt_P450"/>
</dbReference>
<name>A0ABR2IEB9_9PEZI</name>
<dbReference type="SUPFAM" id="SSF48264">
    <property type="entry name" value="Cytochrome P450"/>
    <property type="match status" value="1"/>
</dbReference>
<evidence type="ECO:0000313" key="8">
    <source>
        <dbReference type="EMBL" id="KAK8861947.1"/>
    </source>
</evidence>
<keyword evidence="7" id="KW-1133">Transmembrane helix</keyword>
<dbReference type="EMBL" id="JAPCWZ010000005">
    <property type="protein sequence ID" value="KAK8861947.1"/>
    <property type="molecule type" value="Genomic_DNA"/>
</dbReference>
<organism evidence="8 9">
    <name type="scientific">Apiospora arundinis</name>
    <dbReference type="NCBI Taxonomy" id="335852"/>
    <lineage>
        <taxon>Eukaryota</taxon>
        <taxon>Fungi</taxon>
        <taxon>Dikarya</taxon>
        <taxon>Ascomycota</taxon>
        <taxon>Pezizomycotina</taxon>
        <taxon>Sordariomycetes</taxon>
        <taxon>Xylariomycetidae</taxon>
        <taxon>Amphisphaeriales</taxon>
        <taxon>Apiosporaceae</taxon>
        <taxon>Apiospora</taxon>
    </lineage>
</organism>
<evidence type="ECO:0000256" key="2">
    <source>
        <dbReference type="ARBA" id="ARBA00010617"/>
    </source>
</evidence>
<feature type="transmembrane region" description="Helical" evidence="7">
    <location>
        <begin position="90"/>
        <end position="111"/>
    </location>
</feature>
<protein>
    <submittedName>
        <fullName evidence="8">Cytochrome P450</fullName>
    </submittedName>
</protein>